<proteinExistence type="predicted"/>
<dbReference type="RefSeq" id="WP_010984914.1">
    <property type="nucleotide sequence ID" value="NZ_BAABTN010000032.1"/>
</dbReference>
<dbReference type="Proteomes" id="UP000302139">
    <property type="component" value="Unassembled WGS sequence"/>
</dbReference>
<keyword evidence="1" id="KW-0378">Hydrolase</keyword>
<evidence type="ECO:0000313" key="4">
    <source>
        <dbReference type="Proteomes" id="UP000299211"/>
    </source>
</evidence>
<dbReference type="Gene3D" id="3.40.50.1240">
    <property type="entry name" value="Phosphoglycerate mutase-like"/>
    <property type="match status" value="1"/>
</dbReference>
<dbReference type="STRING" id="33903.AQJ43_03435"/>
<dbReference type="Proteomes" id="UP000299211">
    <property type="component" value="Unassembled WGS sequence"/>
</dbReference>
<sequence>MNATATRFLYLARHGEATADEDAGELTANGRRQAELLGDRLRDVPLAAIHHGPLPRAAQTARLIGDRLKEVPVRAAEAAGDYVPYVPGRAELPADAADRLLAFLAPVTPDERERGAALARAAQERFTGPVAGDEVRHELVVTHAFLIGWLVRAALDAPPWRWLGLNHGNAALTVLRYTPGRPSAVLFFNDMAHLPAELRWTGFPPELRG</sequence>
<dbReference type="GO" id="GO:0016787">
    <property type="term" value="F:hydrolase activity"/>
    <property type="evidence" value="ECO:0007669"/>
    <property type="project" value="UniProtKB-KW"/>
</dbReference>
<evidence type="ECO:0000313" key="5">
    <source>
        <dbReference type="Proteomes" id="UP000302139"/>
    </source>
</evidence>
<evidence type="ECO:0000313" key="2">
    <source>
        <dbReference type="EMBL" id="GDY63415.1"/>
    </source>
</evidence>
<dbReference type="InterPro" id="IPR029033">
    <property type="entry name" value="His_PPase_superfam"/>
</dbReference>
<dbReference type="Pfam" id="PF00300">
    <property type="entry name" value="His_Phos_1"/>
    <property type="match status" value="1"/>
</dbReference>
<dbReference type="GeneID" id="41540547"/>
<dbReference type="CDD" id="cd07067">
    <property type="entry name" value="HP_PGM_like"/>
    <property type="match status" value="1"/>
</dbReference>
<gene>
    <name evidence="2" type="ORF">SAV14893_028080</name>
    <name evidence="3" type="ORF">SAV31267_059290</name>
</gene>
<dbReference type="InterPro" id="IPR051021">
    <property type="entry name" value="Mito_Ser/Thr_phosphatase"/>
</dbReference>
<accession>A0A4D4LQX2</accession>
<protein>
    <submittedName>
        <fullName evidence="2">Phosphoglycerate mutase</fullName>
    </submittedName>
</protein>
<reference evidence="3 4" key="1">
    <citation type="submission" date="2019-04" db="EMBL/GenBank/DDBJ databases">
        <title>Draft genome sequences of Streptomyces avermitilis ATCC 31267.</title>
        <authorList>
            <person name="Komaki H."/>
            <person name="Tamura T."/>
            <person name="Hosoyama A."/>
        </authorList>
    </citation>
    <scope>NUCLEOTIDE SEQUENCE [LARGE SCALE GENOMIC DNA]</scope>
    <source>
        <strain evidence="3 4">ATCC 31267</strain>
    </source>
</reference>
<comment type="caution">
    <text evidence="2">The sequence shown here is derived from an EMBL/GenBank/DDBJ whole genome shotgun (WGS) entry which is preliminary data.</text>
</comment>
<dbReference type="PANTHER" id="PTHR20935">
    <property type="entry name" value="PHOSPHOGLYCERATE MUTASE-RELATED"/>
    <property type="match status" value="1"/>
</dbReference>
<dbReference type="EMBL" id="BJHY01000001">
    <property type="protein sequence ID" value="GDY76444.1"/>
    <property type="molecule type" value="Genomic_DNA"/>
</dbReference>
<dbReference type="SMART" id="SM00855">
    <property type="entry name" value="PGAM"/>
    <property type="match status" value="1"/>
</dbReference>
<dbReference type="PANTHER" id="PTHR20935:SF0">
    <property type="entry name" value="SERINE_THREONINE-PROTEIN PHOSPHATASE PGAM5, MITOCHONDRIAL"/>
    <property type="match status" value="1"/>
</dbReference>
<dbReference type="OMA" id="RWLGLNH"/>
<evidence type="ECO:0000256" key="1">
    <source>
        <dbReference type="ARBA" id="ARBA00022801"/>
    </source>
</evidence>
<reference evidence="2 5" key="2">
    <citation type="submission" date="2019-04" db="EMBL/GenBank/DDBJ databases">
        <title>Draft genome sequences of Streptomyces avermitilis NBRC 14893.</title>
        <authorList>
            <person name="Komaki H."/>
            <person name="Tamura T."/>
            <person name="Hosoyama A."/>
        </authorList>
    </citation>
    <scope>NUCLEOTIDE SEQUENCE [LARGE SCALE GENOMIC DNA]</scope>
    <source>
        <strain evidence="2 5">NBRC 14893</strain>
    </source>
</reference>
<dbReference type="EMBL" id="BJHX01000001">
    <property type="protein sequence ID" value="GDY63415.1"/>
    <property type="molecule type" value="Genomic_DNA"/>
</dbReference>
<dbReference type="InterPro" id="IPR013078">
    <property type="entry name" value="His_Pase_superF_clade-1"/>
</dbReference>
<name>A0A4D4LQX2_STRAX</name>
<organism evidence="2 5">
    <name type="scientific">Streptomyces avermitilis</name>
    <dbReference type="NCBI Taxonomy" id="33903"/>
    <lineage>
        <taxon>Bacteria</taxon>
        <taxon>Bacillati</taxon>
        <taxon>Actinomycetota</taxon>
        <taxon>Actinomycetes</taxon>
        <taxon>Kitasatosporales</taxon>
        <taxon>Streptomycetaceae</taxon>
        <taxon>Streptomyces</taxon>
    </lineage>
</organism>
<evidence type="ECO:0000313" key="3">
    <source>
        <dbReference type="EMBL" id="GDY76444.1"/>
    </source>
</evidence>
<dbReference type="AlphaFoldDB" id="A0A4D4LQX2"/>
<dbReference type="SUPFAM" id="SSF53254">
    <property type="entry name" value="Phosphoglycerate mutase-like"/>
    <property type="match status" value="1"/>
</dbReference>